<dbReference type="KEGG" id="sly:104648634"/>
<sequence>MESKNGGEGKTMCNRGIWFHSFMDGQVIATPSTPLFAISQWYNLSKTLAEEAAWEFAKQNGIDLITLHPVVVIGPFLQPTLRGCAQLHKTSFEENGFPNIGGTSKNYRRQILEFSVKDSVESLVQKNFLKILPQN</sequence>
<dbReference type="Proteomes" id="UP000004994">
    <property type="component" value="Chromosome 1"/>
</dbReference>
<keyword evidence="2" id="KW-0560">Oxidoreductase</keyword>
<dbReference type="SUPFAM" id="SSF51735">
    <property type="entry name" value="NAD(P)-binding Rossmann-fold domains"/>
    <property type="match status" value="1"/>
</dbReference>
<organism evidence="3">
    <name type="scientific">Solanum lycopersicum</name>
    <name type="common">Tomato</name>
    <name type="synonym">Lycopersicon esculentum</name>
    <dbReference type="NCBI Taxonomy" id="4081"/>
    <lineage>
        <taxon>Eukaryota</taxon>
        <taxon>Viridiplantae</taxon>
        <taxon>Streptophyta</taxon>
        <taxon>Embryophyta</taxon>
        <taxon>Tracheophyta</taxon>
        <taxon>Spermatophyta</taxon>
        <taxon>Magnoliopsida</taxon>
        <taxon>eudicotyledons</taxon>
        <taxon>Gunneridae</taxon>
        <taxon>Pentapetalae</taxon>
        <taxon>asterids</taxon>
        <taxon>lamiids</taxon>
        <taxon>Solanales</taxon>
        <taxon>Solanaceae</taxon>
        <taxon>Solanoideae</taxon>
        <taxon>Solaneae</taxon>
        <taxon>Solanum</taxon>
        <taxon>Solanum subgen. Lycopersicon</taxon>
    </lineage>
</organism>
<evidence type="ECO:0000313" key="3">
    <source>
        <dbReference type="EnsemblPlants" id="Solyc01g087630.2.1"/>
    </source>
</evidence>
<dbReference type="AlphaFoldDB" id="A0A3Q7EJ79"/>
<dbReference type="GO" id="GO:0016491">
    <property type="term" value="F:oxidoreductase activity"/>
    <property type="evidence" value="ECO:0007669"/>
    <property type="project" value="UniProtKB-KW"/>
</dbReference>
<name>A0A3Q7EJ79_SOLLC</name>
<proteinExistence type="predicted"/>
<evidence type="ECO:0008006" key="5">
    <source>
        <dbReference type="Google" id="ProtNLM"/>
    </source>
</evidence>
<dbReference type="EnsemblPlants" id="Solyc01g087630.2.1">
    <property type="protein sequence ID" value="Solyc01g087630.2.1"/>
    <property type="gene ID" value="Solyc01g087630.2"/>
</dbReference>
<accession>A0A3Q7EJ79</accession>
<evidence type="ECO:0000256" key="1">
    <source>
        <dbReference type="ARBA" id="ARBA00022857"/>
    </source>
</evidence>
<keyword evidence="4" id="KW-1185">Reference proteome</keyword>
<evidence type="ECO:0000313" key="4">
    <source>
        <dbReference type="Proteomes" id="UP000004994"/>
    </source>
</evidence>
<gene>
    <name evidence="3" type="primary">LOC104648634</name>
</gene>
<reference evidence="3" key="2">
    <citation type="submission" date="2019-01" db="UniProtKB">
        <authorList>
            <consortium name="EnsemblPlants"/>
        </authorList>
    </citation>
    <scope>IDENTIFICATION</scope>
    <source>
        <strain evidence="3">cv. Heinz 1706</strain>
    </source>
</reference>
<evidence type="ECO:0000256" key="2">
    <source>
        <dbReference type="ARBA" id="ARBA00023002"/>
    </source>
</evidence>
<dbReference type="InParanoid" id="A0A3Q7EJ79"/>
<dbReference type="RefSeq" id="XP_010324695.1">
    <property type="nucleotide sequence ID" value="XM_010326393.4"/>
</dbReference>
<dbReference type="InterPro" id="IPR036291">
    <property type="entry name" value="NAD(P)-bd_dom_sf"/>
</dbReference>
<dbReference type="Gene3D" id="3.40.50.720">
    <property type="entry name" value="NAD(P)-binding Rossmann-like Domain"/>
    <property type="match status" value="1"/>
</dbReference>
<protein>
    <recommendedName>
        <fullName evidence="5">NAD-dependent epimerase/dehydratase domain-containing protein</fullName>
    </recommendedName>
</protein>
<dbReference type="PANTHER" id="PTHR10366">
    <property type="entry name" value="NAD DEPENDENT EPIMERASE/DEHYDRATASE"/>
    <property type="match status" value="1"/>
</dbReference>
<dbReference type="PaxDb" id="4081-Solyc01g087630.1.1"/>
<dbReference type="Gramene" id="Solyc01g087630.2.1">
    <property type="protein sequence ID" value="Solyc01g087630.2.1"/>
    <property type="gene ID" value="Solyc01g087630.2"/>
</dbReference>
<dbReference type="OrthoDB" id="2735536at2759"/>
<dbReference type="InterPro" id="IPR050425">
    <property type="entry name" value="NAD(P)_dehydrat-like"/>
</dbReference>
<dbReference type="GeneID" id="104648634"/>
<dbReference type="STRING" id="4081.A0A3Q7EJ79"/>
<dbReference type="PANTHER" id="PTHR10366:SF806">
    <property type="entry name" value="CINNAMOYL-COA REDUCTASE 1-LIKE"/>
    <property type="match status" value="1"/>
</dbReference>
<keyword evidence="1" id="KW-0521">NADP</keyword>
<reference evidence="3" key="1">
    <citation type="journal article" date="2012" name="Nature">
        <title>The tomato genome sequence provides insights into fleshy fruit evolution.</title>
        <authorList>
            <consortium name="Tomato Genome Consortium"/>
        </authorList>
    </citation>
    <scope>NUCLEOTIDE SEQUENCE [LARGE SCALE GENOMIC DNA]</scope>
    <source>
        <strain evidence="3">cv. Heinz 1706</strain>
    </source>
</reference>